<name>A0A8C0JZ27_CANLU</name>
<dbReference type="GO" id="GO:0005509">
    <property type="term" value="F:calcium ion binding"/>
    <property type="evidence" value="ECO:0007669"/>
    <property type="project" value="InterPro"/>
</dbReference>
<dbReference type="Gene3D" id="1.20.1230.10">
    <property type="entry name" value="Phospholipase C beta, distal C-terminal domain"/>
    <property type="match status" value="1"/>
</dbReference>
<evidence type="ECO:0000313" key="3">
    <source>
        <dbReference type="Ensembl" id="ENSCAFP00020007306.1"/>
    </source>
</evidence>
<keyword evidence="4" id="KW-1185">Reference proteome</keyword>
<organism evidence="3 4">
    <name type="scientific">Canis lupus dingo</name>
    <name type="common">dingo</name>
    <dbReference type="NCBI Taxonomy" id="286419"/>
    <lineage>
        <taxon>Eukaryota</taxon>
        <taxon>Metazoa</taxon>
        <taxon>Chordata</taxon>
        <taxon>Craniata</taxon>
        <taxon>Vertebrata</taxon>
        <taxon>Euteleostomi</taxon>
        <taxon>Mammalia</taxon>
        <taxon>Eutheria</taxon>
        <taxon>Laurasiatheria</taxon>
        <taxon>Carnivora</taxon>
        <taxon>Caniformia</taxon>
        <taxon>Canidae</taxon>
        <taxon>Canis</taxon>
    </lineage>
</organism>
<dbReference type="GO" id="GO:0016042">
    <property type="term" value="P:lipid catabolic process"/>
    <property type="evidence" value="ECO:0007669"/>
    <property type="project" value="InterPro"/>
</dbReference>
<sequence>MMELAREKQAAELKTLKETLETDTKEMKKKLEAKRLERIQAMVKVTSDKMAQERLKREINNSHIQEVVQVIKQMTESLEKHQEKLEEKQAACLEQIREMEKQFQQEALAEYEARMKGLEAEVKESVRACLRGCFPSEAKDMPERPCEAFRELCEQDPLAAKAGAQESRL</sequence>
<dbReference type="GeneTree" id="ENSGT00940000159326"/>
<feature type="coiled-coil region" evidence="1">
    <location>
        <begin position="6"/>
        <end position="37"/>
    </location>
</feature>
<evidence type="ECO:0000313" key="4">
    <source>
        <dbReference type="Proteomes" id="UP000694391"/>
    </source>
</evidence>
<dbReference type="Pfam" id="PF08703">
    <property type="entry name" value="PLC-beta_C"/>
    <property type="match status" value="1"/>
</dbReference>
<reference evidence="3" key="1">
    <citation type="submission" date="2025-08" db="UniProtKB">
        <authorList>
            <consortium name="Ensembl"/>
        </authorList>
    </citation>
    <scope>IDENTIFICATION</scope>
</reference>
<evidence type="ECO:0000256" key="1">
    <source>
        <dbReference type="SAM" id="Coils"/>
    </source>
</evidence>
<dbReference type="GO" id="GO:0004435">
    <property type="term" value="F:phosphatidylinositol-4,5-bisphosphate phospholipase C activity"/>
    <property type="evidence" value="ECO:0007669"/>
    <property type="project" value="InterPro"/>
</dbReference>
<feature type="coiled-coil region" evidence="1">
    <location>
        <begin position="64"/>
        <end position="128"/>
    </location>
</feature>
<dbReference type="Ensembl" id="ENSCAFT00020008454.1">
    <property type="protein sequence ID" value="ENSCAFP00020007306.1"/>
    <property type="gene ID" value="ENSCAFG00020005918.1"/>
</dbReference>
<reference evidence="3" key="2">
    <citation type="submission" date="2025-09" db="UniProtKB">
        <authorList>
            <consortium name="Ensembl"/>
        </authorList>
    </citation>
    <scope>IDENTIFICATION</scope>
</reference>
<evidence type="ECO:0000259" key="2">
    <source>
        <dbReference type="Pfam" id="PF08703"/>
    </source>
</evidence>
<keyword evidence="1" id="KW-0175">Coiled coil</keyword>
<feature type="domain" description="Phospholipase C-beta C-terminal" evidence="2">
    <location>
        <begin position="1"/>
        <end position="137"/>
    </location>
</feature>
<dbReference type="AlphaFoldDB" id="A0A8C0JZ27"/>
<dbReference type="InterPro" id="IPR042531">
    <property type="entry name" value="PLC-beta_C_sf"/>
</dbReference>
<accession>A0A8C0JZ27</accession>
<protein>
    <recommendedName>
        <fullName evidence="2">Phospholipase C-beta C-terminal domain-containing protein</fullName>
    </recommendedName>
</protein>
<proteinExistence type="predicted"/>
<dbReference type="SUPFAM" id="SSF69989">
    <property type="entry name" value="C-terminal domain of PLC-beta"/>
    <property type="match status" value="1"/>
</dbReference>
<dbReference type="Proteomes" id="UP000694391">
    <property type="component" value="Unplaced"/>
</dbReference>
<dbReference type="InterPro" id="IPR014815">
    <property type="entry name" value="PLC-beta_C"/>
</dbReference>